<keyword evidence="2" id="KW-1185">Reference proteome</keyword>
<protein>
    <submittedName>
        <fullName evidence="1">Uncharacterized protein</fullName>
    </submittedName>
</protein>
<evidence type="ECO:0000313" key="2">
    <source>
        <dbReference type="Proteomes" id="UP001201629"/>
    </source>
</evidence>
<reference evidence="1 2" key="1">
    <citation type="submission" date="2022-01" db="EMBL/GenBank/DDBJ databases">
        <authorList>
            <person name="Riesco R."/>
            <person name="Trujillo M.E."/>
        </authorList>
    </citation>
    <scope>NUCLEOTIDE SEQUENCE [LARGE SCALE GENOMIC DNA]</scope>
    <source>
        <strain evidence="1 2">NIE79</strain>
    </source>
</reference>
<comment type="caution">
    <text evidence="1">The sequence shown here is derived from an EMBL/GenBank/DDBJ whole genome shotgun (WGS) entry which is preliminary data.</text>
</comment>
<dbReference type="Proteomes" id="UP001201629">
    <property type="component" value="Unassembled WGS sequence"/>
</dbReference>
<organism evidence="1 2">
    <name type="scientific">Micromonospora trifolii</name>
    <dbReference type="NCBI Taxonomy" id="2911208"/>
    <lineage>
        <taxon>Bacteria</taxon>
        <taxon>Bacillati</taxon>
        <taxon>Actinomycetota</taxon>
        <taxon>Actinomycetes</taxon>
        <taxon>Micromonosporales</taxon>
        <taxon>Micromonosporaceae</taxon>
        <taxon>Micromonospora</taxon>
    </lineage>
</organism>
<proteinExistence type="predicted"/>
<sequence length="161" mass="17430">MSTAEIHQFLTALHRIHDRLDKAMDDIHAVSTAGEHAEMGPSVHLEETETGIRVGSRYVYRVADASPDPDGWDLSTRGDVCELNIAATVLIEPTGCAASVTVTAIMRDAALSPYPLGEHSLHDARQVHPDSAAAIDALAVMVEELESPVTFLERVHLVVTR</sequence>
<gene>
    <name evidence="1" type="ORF">NIE79_005683</name>
</gene>
<dbReference type="EMBL" id="JAKKFD010000061">
    <property type="protein sequence ID" value="MCG5446948.1"/>
    <property type="molecule type" value="Genomic_DNA"/>
</dbReference>
<evidence type="ECO:0000313" key="1">
    <source>
        <dbReference type="EMBL" id="MCG5446948.1"/>
    </source>
</evidence>
<name>A0ABS9NAV0_9ACTN</name>
<dbReference type="RefSeq" id="WP_238681813.1">
    <property type="nucleotide sequence ID" value="NZ_JAKKFD010000061.1"/>
</dbReference>
<accession>A0ABS9NAV0</accession>